<evidence type="ECO:0000313" key="2">
    <source>
        <dbReference type="Proteomes" id="UP000772434"/>
    </source>
</evidence>
<accession>A0A9P5U5U4</accession>
<gene>
    <name evidence="1" type="ORF">BDP27DRAFT_1329076</name>
</gene>
<reference evidence="1" key="1">
    <citation type="submission" date="2020-11" db="EMBL/GenBank/DDBJ databases">
        <authorList>
            <consortium name="DOE Joint Genome Institute"/>
            <person name="Ahrendt S."/>
            <person name="Riley R."/>
            <person name="Andreopoulos W."/>
            <person name="Labutti K."/>
            <person name="Pangilinan J."/>
            <person name="Ruiz-Duenas F.J."/>
            <person name="Barrasa J.M."/>
            <person name="Sanchez-Garcia M."/>
            <person name="Camarero S."/>
            <person name="Miyauchi S."/>
            <person name="Serrano A."/>
            <person name="Linde D."/>
            <person name="Babiker R."/>
            <person name="Drula E."/>
            <person name="Ayuso-Fernandez I."/>
            <person name="Pacheco R."/>
            <person name="Padilla G."/>
            <person name="Ferreira P."/>
            <person name="Barriuso J."/>
            <person name="Kellner H."/>
            <person name="Castanera R."/>
            <person name="Alfaro M."/>
            <person name="Ramirez L."/>
            <person name="Pisabarro A.G."/>
            <person name="Kuo A."/>
            <person name="Tritt A."/>
            <person name="Lipzen A."/>
            <person name="He G."/>
            <person name="Yan M."/>
            <person name="Ng V."/>
            <person name="Cullen D."/>
            <person name="Martin F."/>
            <person name="Rosso M.-N."/>
            <person name="Henrissat B."/>
            <person name="Hibbett D."/>
            <person name="Martinez A.T."/>
            <person name="Grigoriev I.V."/>
        </authorList>
    </citation>
    <scope>NUCLEOTIDE SEQUENCE</scope>
    <source>
        <strain evidence="1">AH 40177</strain>
    </source>
</reference>
<comment type="caution">
    <text evidence="1">The sequence shown here is derived from an EMBL/GenBank/DDBJ whole genome shotgun (WGS) entry which is preliminary data.</text>
</comment>
<dbReference type="AlphaFoldDB" id="A0A9P5U5U4"/>
<dbReference type="EMBL" id="JADNRY010000075">
    <property type="protein sequence ID" value="KAF9067336.1"/>
    <property type="molecule type" value="Genomic_DNA"/>
</dbReference>
<evidence type="ECO:0000313" key="1">
    <source>
        <dbReference type="EMBL" id="KAF9067336.1"/>
    </source>
</evidence>
<proteinExistence type="predicted"/>
<name>A0A9P5U5U4_9AGAR</name>
<dbReference type="Proteomes" id="UP000772434">
    <property type="component" value="Unassembled WGS sequence"/>
</dbReference>
<dbReference type="OrthoDB" id="6133115at2759"/>
<sequence>MFVIARIILGYGTSASGISGPAYLAETLPLHCVAGDWGYSTTFTTWASKFVTLRLAPSPVPADGRKREI</sequence>
<keyword evidence="2" id="KW-1185">Reference proteome</keyword>
<protein>
    <submittedName>
        <fullName evidence="1">Uncharacterized protein</fullName>
    </submittedName>
</protein>
<organism evidence="1 2">
    <name type="scientific">Rhodocollybia butyracea</name>
    <dbReference type="NCBI Taxonomy" id="206335"/>
    <lineage>
        <taxon>Eukaryota</taxon>
        <taxon>Fungi</taxon>
        <taxon>Dikarya</taxon>
        <taxon>Basidiomycota</taxon>
        <taxon>Agaricomycotina</taxon>
        <taxon>Agaricomycetes</taxon>
        <taxon>Agaricomycetidae</taxon>
        <taxon>Agaricales</taxon>
        <taxon>Marasmiineae</taxon>
        <taxon>Omphalotaceae</taxon>
        <taxon>Rhodocollybia</taxon>
    </lineage>
</organism>